<reference evidence="7 8" key="1">
    <citation type="submission" date="2022-12" db="EMBL/GenBank/DDBJ databases">
        <title>Metagenome assembled genome from gulf of manar.</title>
        <authorList>
            <person name="Kohli P."/>
            <person name="Pk S."/>
            <person name="Venkata Ramana C."/>
            <person name="Sasikala C."/>
        </authorList>
    </citation>
    <scope>NUCLEOTIDE SEQUENCE [LARGE SCALE GENOMIC DNA]</scope>
    <source>
        <strain evidence="7">JB008</strain>
    </source>
</reference>
<dbReference type="AlphaFoldDB" id="A0AAJ1IAW8"/>
<feature type="domain" description="Alcohol dehydrogenase-like N-terminal" evidence="6">
    <location>
        <begin position="25"/>
        <end position="128"/>
    </location>
</feature>
<feature type="domain" description="Alcohol dehydrogenase-like C-terminal" evidence="5">
    <location>
        <begin position="169"/>
        <end position="289"/>
    </location>
</feature>
<dbReference type="PANTHER" id="PTHR43401">
    <property type="entry name" value="L-THREONINE 3-DEHYDROGENASE"/>
    <property type="match status" value="1"/>
</dbReference>
<gene>
    <name evidence="7" type="ORF">PQJ61_04015</name>
</gene>
<dbReference type="GO" id="GO:0016491">
    <property type="term" value="F:oxidoreductase activity"/>
    <property type="evidence" value="ECO:0007669"/>
    <property type="project" value="UniProtKB-KW"/>
</dbReference>
<dbReference type="PANTHER" id="PTHR43401:SF2">
    <property type="entry name" value="L-THREONINE 3-DEHYDROGENASE"/>
    <property type="match status" value="1"/>
</dbReference>
<comment type="similarity">
    <text evidence="4">Belongs to the zinc-containing alcohol dehydrogenase family.</text>
</comment>
<dbReference type="InterPro" id="IPR050129">
    <property type="entry name" value="Zn_alcohol_dh"/>
</dbReference>
<dbReference type="InterPro" id="IPR002328">
    <property type="entry name" value="ADH_Zn_CS"/>
</dbReference>
<dbReference type="InterPro" id="IPR013154">
    <property type="entry name" value="ADH-like_N"/>
</dbReference>
<dbReference type="Proteomes" id="UP001221217">
    <property type="component" value="Unassembled WGS sequence"/>
</dbReference>
<evidence type="ECO:0000256" key="3">
    <source>
        <dbReference type="ARBA" id="ARBA00023002"/>
    </source>
</evidence>
<comment type="caution">
    <text evidence="7">The sequence shown here is derived from an EMBL/GenBank/DDBJ whole genome shotgun (WGS) entry which is preliminary data.</text>
</comment>
<dbReference type="Pfam" id="PF08240">
    <property type="entry name" value="ADH_N"/>
    <property type="match status" value="1"/>
</dbReference>
<evidence type="ECO:0000313" key="7">
    <source>
        <dbReference type="EMBL" id="MDC7225913.1"/>
    </source>
</evidence>
<protein>
    <submittedName>
        <fullName evidence="7">Alcohol dehydrogenase catalytic domain-containing protein</fullName>
    </submittedName>
</protein>
<dbReference type="Gene3D" id="3.40.50.720">
    <property type="entry name" value="NAD(P)-binding Rossmann-like Domain"/>
    <property type="match status" value="1"/>
</dbReference>
<dbReference type="GO" id="GO:0008270">
    <property type="term" value="F:zinc ion binding"/>
    <property type="evidence" value="ECO:0007669"/>
    <property type="project" value="InterPro"/>
</dbReference>
<keyword evidence="3" id="KW-0560">Oxidoreductase</keyword>
<dbReference type="SUPFAM" id="SSF51735">
    <property type="entry name" value="NAD(P)-binding Rossmann-fold domains"/>
    <property type="match status" value="1"/>
</dbReference>
<sequence>MFKSAWITAPETISILDKKTPELGARDVQIKVKSCGICGTDIHYYRDFPGGSPLALGHEVAGVIESVGAEVRHLSPGDNVVVQNNIACGICEQCLNQNPQACTDILTYMDDYAGMAEYLTVPDLMAIKYDGLSHAEAALAEPLTVSLDLWREAAVSLGDDVLIIGPGIIGLGLIKLIEKSGARNIVVAGRNFDTTRGKIRKKTAESIGATRCIDTADTEWKNRVKEDYPAGFRKVVVTAPPALIPDGIELAGFGADIIYNGINFKDDILQISANELHFQKKHLKTSHAIPNWGFPIALDLLKTGEIKAELLLTDRFPLNQIEKAFDRAQAIDEPVIKVVVDF</sequence>
<dbReference type="InterPro" id="IPR036291">
    <property type="entry name" value="NAD(P)-bd_dom_sf"/>
</dbReference>
<evidence type="ECO:0000259" key="5">
    <source>
        <dbReference type="Pfam" id="PF00107"/>
    </source>
</evidence>
<dbReference type="PROSITE" id="PS00059">
    <property type="entry name" value="ADH_ZINC"/>
    <property type="match status" value="1"/>
</dbReference>
<proteinExistence type="inferred from homology"/>
<comment type="cofactor">
    <cofactor evidence="4">
        <name>Zn(2+)</name>
        <dbReference type="ChEBI" id="CHEBI:29105"/>
    </cofactor>
</comment>
<dbReference type="InterPro" id="IPR011032">
    <property type="entry name" value="GroES-like_sf"/>
</dbReference>
<evidence type="ECO:0000259" key="6">
    <source>
        <dbReference type="Pfam" id="PF08240"/>
    </source>
</evidence>
<dbReference type="Pfam" id="PF00107">
    <property type="entry name" value="ADH_zinc_N"/>
    <property type="match status" value="1"/>
</dbReference>
<dbReference type="EMBL" id="JAQQAL010000010">
    <property type="protein sequence ID" value="MDC7225913.1"/>
    <property type="molecule type" value="Genomic_DNA"/>
</dbReference>
<evidence type="ECO:0000256" key="2">
    <source>
        <dbReference type="ARBA" id="ARBA00022833"/>
    </source>
</evidence>
<organism evidence="7 8">
    <name type="scientific">Candidatus Thalassospirochaeta sargassi</name>
    <dbReference type="NCBI Taxonomy" id="3119039"/>
    <lineage>
        <taxon>Bacteria</taxon>
        <taxon>Pseudomonadati</taxon>
        <taxon>Spirochaetota</taxon>
        <taxon>Spirochaetia</taxon>
        <taxon>Spirochaetales</taxon>
        <taxon>Spirochaetaceae</taxon>
        <taxon>Candidatus Thalassospirochaeta</taxon>
    </lineage>
</organism>
<name>A0AAJ1IAW8_9SPIO</name>
<keyword evidence="1 4" id="KW-0479">Metal-binding</keyword>
<dbReference type="SUPFAM" id="SSF50129">
    <property type="entry name" value="GroES-like"/>
    <property type="match status" value="1"/>
</dbReference>
<evidence type="ECO:0000256" key="4">
    <source>
        <dbReference type="RuleBase" id="RU361277"/>
    </source>
</evidence>
<accession>A0AAJ1IAW8</accession>
<dbReference type="Gene3D" id="3.90.180.10">
    <property type="entry name" value="Medium-chain alcohol dehydrogenases, catalytic domain"/>
    <property type="match status" value="1"/>
</dbReference>
<evidence type="ECO:0000313" key="8">
    <source>
        <dbReference type="Proteomes" id="UP001221217"/>
    </source>
</evidence>
<keyword evidence="2 4" id="KW-0862">Zinc</keyword>
<dbReference type="InterPro" id="IPR013149">
    <property type="entry name" value="ADH-like_C"/>
</dbReference>
<evidence type="ECO:0000256" key="1">
    <source>
        <dbReference type="ARBA" id="ARBA00022723"/>
    </source>
</evidence>